<accession>A0ACD5BZ90</accession>
<keyword evidence="2" id="KW-1185">Reference proteome</keyword>
<gene>
    <name evidence="1" type="ORF">AACH28_19695</name>
</gene>
<dbReference type="EMBL" id="CP151087">
    <property type="protein sequence ID" value="WZN54844.1"/>
    <property type="molecule type" value="Genomic_DNA"/>
</dbReference>
<name>A0ACD5BZ90_9SPHI</name>
<evidence type="ECO:0000313" key="2">
    <source>
        <dbReference type="Proteomes" id="UP001485301"/>
    </source>
</evidence>
<proteinExistence type="predicted"/>
<protein>
    <submittedName>
        <fullName evidence="1">DUF4476 domain-containing protein</fullName>
    </submittedName>
</protein>
<organism evidence="1 2">
    <name type="scientific">Sphingobacterium thalpophilum</name>
    <dbReference type="NCBI Taxonomy" id="259"/>
    <lineage>
        <taxon>Bacteria</taxon>
        <taxon>Pseudomonadati</taxon>
        <taxon>Bacteroidota</taxon>
        <taxon>Sphingobacteriia</taxon>
        <taxon>Sphingobacteriales</taxon>
        <taxon>Sphingobacteriaceae</taxon>
        <taxon>Sphingobacterium</taxon>
    </lineage>
</organism>
<reference evidence="1" key="1">
    <citation type="submission" date="2024-04" db="EMBL/GenBank/DDBJ databases">
        <title>Complete genome sequence of Sphingobacterium thalpophiium BAA-1094.</title>
        <authorList>
            <person name="Adaikpoh B.I."/>
        </authorList>
    </citation>
    <scope>NUCLEOTIDE SEQUENCE</scope>
    <source>
        <strain evidence="1">BAA-1094</strain>
    </source>
</reference>
<evidence type="ECO:0000313" key="1">
    <source>
        <dbReference type="EMBL" id="WZN54844.1"/>
    </source>
</evidence>
<dbReference type="Proteomes" id="UP001485301">
    <property type="component" value="Chromosome"/>
</dbReference>
<sequence>MYRKILVTVSLLIVATAGFAQRYRPFGGALNIYSTDIPFFLYINNVLYNNRASTDIRVANLTSRRYDLRIVFADRQQRTLNGSGVQLVNRNGQYMNVVFSVSSRRGNRGIILESMNPVDRYNNGNYREDLPYTNRDGYHNEQGNDRYRQSEDRDDLPDNNREGYNKGWNNDRYRQLGDDKVYRDVVANQRGYAENEDNDQSDNGVMNKTNSNRLNDLLNQKENDQDRLAVAAQELKSMRLSVTEIVDLMELFIRDDNKLAFAKYAYPTCVDKQHYERVGDALSFSSTREKLVDFLKK</sequence>